<keyword evidence="5" id="KW-1185">Reference proteome</keyword>
<evidence type="ECO:0000313" key="1">
    <source>
        <dbReference type="EMBL" id="GMN71777.1"/>
    </source>
</evidence>
<evidence type="ECO:0000313" key="2">
    <source>
        <dbReference type="EMBL" id="GMN71780.1"/>
    </source>
</evidence>
<comment type="caution">
    <text evidence="1">The sequence shown here is derived from an EMBL/GenBank/DDBJ whole genome shotgun (WGS) entry which is preliminary data.</text>
</comment>
<name>A0AA88EBQ6_FICCA</name>
<dbReference type="AlphaFoldDB" id="A0AA88EBQ6"/>
<dbReference type="EMBL" id="BTGU01017895">
    <property type="protein sequence ID" value="GMN71789.1"/>
    <property type="molecule type" value="Genomic_DNA"/>
</dbReference>
<proteinExistence type="predicted"/>
<dbReference type="EMBL" id="BTGU01017894">
    <property type="protein sequence ID" value="GMN71784.1"/>
    <property type="molecule type" value="Genomic_DNA"/>
</dbReference>
<evidence type="ECO:0000313" key="5">
    <source>
        <dbReference type="Proteomes" id="UP001187192"/>
    </source>
</evidence>
<dbReference type="EMBL" id="BTGU01017893">
    <property type="protein sequence ID" value="GMN71780.1"/>
    <property type="molecule type" value="Genomic_DNA"/>
</dbReference>
<evidence type="ECO:0000313" key="4">
    <source>
        <dbReference type="EMBL" id="GMN71789.1"/>
    </source>
</evidence>
<reference evidence="1" key="1">
    <citation type="submission" date="2023-07" db="EMBL/GenBank/DDBJ databases">
        <title>draft genome sequence of fig (Ficus carica).</title>
        <authorList>
            <person name="Takahashi T."/>
            <person name="Nishimura K."/>
        </authorList>
    </citation>
    <scope>NUCLEOTIDE SEQUENCE</scope>
</reference>
<gene>
    <name evidence="1" type="ORF">TIFTF001_055572</name>
    <name evidence="2" type="ORF">TIFTF001_055573</name>
    <name evidence="3" type="ORF">TIFTF001_055574</name>
    <name evidence="4" type="ORF">TIFTF001_055575</name>
</gene>
<protein>
    <submittedName>
        <fullName evidence="1">Uncharacterized protein</fullName>
    </submittedName>
</protein>
<organism evidence="1 5">
    <name type="scientific">Ficus carica</name>
    <name type="common">Common fig</name>
    <dbReference type="NCBI Taxonomy" id="3494"/>
    <lineage>
        <taxon>Eukaryota</taxon>
        <taxon>Viridiplantae</taxon>
        <taxon>Streptophyta</taxon>
        <taxon>Embryophyta</taxon>
        <taxon>Tracheophyta</taxon>
        <taxon>Spermatophyta</taxon>
        <taxon>Magnoliopsida</taxon>
        <taxon>eudicotyledons</taxon>
        <taxon>Gunneridae</taxon>
        <taxon>Pentapetalae</taxon>
        <taxon>rosids</taxon>
        <taxon>fabids</taxon>
        <taxon>Rosales</taxon>
        <taxon>Moraceae</taxon>
        <taxon>Ficeae</taxon>
        <taxon>Ficus</taxon>
    </lineage>
</organism>
<evidence type="ECO:0000313" key="3">
    <source>
        <dbReference type="EMBL" id="GMN71784.1"/>
    </source>
</evidence>
<sequence length="52" mass="5550">MATLLGEGWGRCLEGLARDGDFVWGFVGGRPRQGGLPEMATSRECSSTVTCM</sequence>
<dbReference type="Proteomes" id="UP001187192">
    <property type="component" value="Unassembled WGS sequence"/>
</dbReference>
<accession>A0AA88EBQ6</accession>
<dbReference type="EMBL" id="BTGU01017892">
    <property type="protein sequence ID" value="GMN71777.1"/>
    <property type="molecule type" value="Genomic_DNA"/>
</dbReference>